<dbReference type="NCBIfam" id="NF006141">
    <property type="entry name" value="PRK08291.1"/>
    <property type="match status" value="1"/>
</dbReference>
<proteinExistence type="predicted"/>
<evidence type="ECO:0000313" key="1">
    <source>
        <dbReference type="EMBL" id="ANI12470.1"/>
    </source>
</evidence>
<dbReference type="NCBIfam" id="TIGR02992">
    <property type="entry name" value="ectoine_eutC"/>
    <property type="match status" value="1"/>
</dbReference>
<dbReference type="Pfam" id="PF02423">
    <property type="entry name" value="OCD_Mu_crystall"/>
    <property type="match status" value="1"/>
</dbReference>
<dbReference type="PANTHER" id="PTHR13812:SF19">
    <property type="entry name" value="KETIMINE REDUCTASE MU-CRYSTALLIN"/>
    <property type="match status" value="1"/>
</dbReference>
<dbReference type="PIRSF" id="PIRSF001439">
    <property type="entry name" value="CryM"/>
    <property type="match status" value="1"/>
</dbReference>
<dbReference type="InterPro" id="IPR023401">
    <property type="entry name" value="ODC_N"/>
</dbReference>
<dbReference type="InterPro" id="IPR014334">
    <property type="entry name" value="Ectoine_EutC"/>
</dbReference>
<dbReference type="RefSeq" id="WP_064581509.1">
    <property type="nucleotide sequence ID" value="NZ_CP015878.1"/>
</dbReference>
<dbReference type="EMBL" id="CP015878">
    <property type="protein sequence ID" value="ANI12470.1"/>
    <property type="molecule type" value="Genomic_DNA"/>
</dbReference>
<dbReference type="InterPro" id="IPR003462">
    <property type="entry name" value="ODC_Mu_crystall"/>
</dbReference>
<dbReference type="GO" id="GO:0005737">
    <property type="term" value="C:cytoplasm"/>
    <property type="evidence" value="ECO:0007669"/>
    <property type="project" value="TreeGrafter"/>
</dbReference>
<dbReference type="SUPFAM" id="SSF51735">
    <property type="entry name" value="NAD(P)-binding Rossmann-fold domains"/>
    <property type="match status" value="1"/>
</dbReference>
<reference evidence="1 2" key="1">
    <citation type="submission" date="2016-05" db="EMBL/GenBank/DDBJ databases">
        <title>Genome Sequence of Pseudomonas citronellolis Strain SJTE-3, an Estrogens and Persistent Organic Pollutants degradation strain.</title>
        <authorList>
            <person name="Liang R."/>
        </authorList>
    </citation>
    <scope>NUCLEOTIDE SEQUENCE [LARGE SCALE GENOMIC DNA]</scope>
    <source>
        <strain evidence="1 2">SJTE-3</strain>
    </source>
</reference>
<dbReference type="InterPro" id="IPR036291">
    <property type="entry name" value="NAD(P)-bd_dom_sf"/>
</dbReference>
<protein>
    <submittedName>
        <fullName evidence="1">Ectoine utilization protein EutC</fullName>
    </submittedName>
</protein>
<dbReference type="Gene3D" id="3.30.1780.10">
    <property type="entry name" value="ornithine cyclodeaminase, domain 1"/>
    <property type="match status" value="1"/>
</dbReference>
<organism evidence="1 2">
    <name type="scientific">Pseudomonas citronellolis</name>
    <dbReference type="NCBI Taxonomy" id="53408"/>
    <lineage>
        <taxon>Bacteria</taxon>
        <taxon>Pseudomonadati</taxon>
        <taxon>Pseudomonadota</taxon>
        <taxon>Gammaproteobacteria</taxon>
        <taxon>Pseudomonadales</taxon>
        <taxon>Pseudomonadaceae</taxon>
        <taxon>Pseudomonas</taxon>
    </lineage>
</organism>
<dbReference type="PANTHER" id="PTHR13812">
    <property type="entry name" value="KETIMINE REDUCTASE MU-CRYSTALLIN"/>
    <property type="match status" value="1"/>
</dbReference>
<gene>
    <name evidence="1" type="ORF">A9C11_00105</name>
</gene>
<sequence>MADVTLLSEADLRACVALDTESLDAVEQAFRLLATAAVAMPPILRLDIPEHNGEVDVKTAYLPGLPRFAIKVSPGFFDNPKLGLPSLNGMMMLLSAHTGLLDALLLDNGYLTAVRTACAGAVAAKWLAREDARRVAILGAGEQARLQLKALCLVRPIEGASLWARDAAKARQCAAELSTALGIPVVACSSVDEALEGADIAITTTPSREPLIRKRHLRPGLHITAMGSDAEHKNEIAADALAALDCYVADRLSQTRVLGELHHAIAAGLVEAGADFAELGQVIAGQLPGRRSARDVTLCDLTGTGAQDTAIAGLAFQRAQRMGKGFRFSS</sequence>
<evidence type="ECO:0000313" key="2">
    <source>
        <dbReference type="Proteomes" id="UP000077748"/>
    </source>
</evidence>
<name>A0A1A9K5U5_9PSED</name>
<accession>A0A1A9K5U5</accession>
<dbReference type="AlphaFoldDB" id="A0A1A9K5U5"/>
<dbReference type="Proteomes" id="UP000077748">
    <property type="component" value="Chromosome"/>
</dbReference>
<dbReference type="Gene3D" id="3.40.50.720">
    <property type="entry name" value="NAD(P)-binding Rossmann-like Domain"/>
    <property type="match status" value="1"/>
</dbReference>